<dbReference type="InterPro" id="IPR009057">
    <property type="entry name" value="Homeodomain-like_sf"/>
</dbReference>
<keyword evidence="6" id="KW-1185">Reference proteome</keyword>
<dbReference type="RefSeq" id="WP_091370978.1">
    <property type="nucleotide sequence ID" value="NZ_LT629740.1"/>
</dbReference>
<proteinExistence type="predicted"/>
<keyword evidence="2" id="KW-0238">DNA-binding</keyword>
<protein>
    <submittedName>
        <fullName evidence="5">Transcriptional regulator, AraC family</fullName>
    </submittedName>
</protein>
<dbReference type="Proteomes" id="UP000199679">
    <property type="component" value="Chromosome I"/>
</dbReference>
<dbReference type="Pfam" id="PF12833">
    <property type="entry name" value="HTH_18"/>
    <property type="match status" value="1"/>
</dbReference>
<gene>
    <name evidence="5" type="ORF">SAMN05216490_1586</name>
</gene>
<name>A0A1H1U3Z0_MUCMA</name>
<sequence>MRLKLREENTNGELLFFKEQTGFDRLSFTRDRFDKYFTIAWNPAESQTITIDGSAYDFPKDSLVTLLFNQSFSFENSTNIVAWQFNREFYCIIDHDSEVSCVGFLFSTTDHLFIKLNDEAKQKLQLLADIFIEEFKTSDNIQNEMLLVLLKRLISYVTRLAKLGYAPVKRLPDERFHTIRKFNLLVEANFRSEHAVSFYAEQLCKSPKTLSNLFAIFNQKTPSQIIQERIVAEAKRLLYYTDRSIKHITFELGFEDVSYFSNFFKKNTGVSPSDFRNSPKEAKEGK</sequence>
<dbReference type="SMART" id="SM00342">
    <property type="entry name" value="HTH_ARAC"/>
    <property type="match status" value="1"/>
</dbReference>
<keyword evidence="1" id="KW-0805">Transcription regulation</keyword>
<organism evidence="5 6">
    <name type="scientific">Mucilaginibacter mallensis</name>
    <dbReference type="NCBI Taxonomy" id="652787"/>
    <lineage>
        <taxon>Bacteria</taxon>
        <taxon>Pseudomonadati</taxon>
        <taxon>Bacteroidota</taxon>
        <taxon>Sphingobacteriia</taxon>
        <taxon>Sphingobacteriales</taxon>
        <taxon>Sphingobacteriaceae</taxon>
        <taxon>Mucilaginibacter</taxon>
    </lineage>
</organism>
<evidence type="ECO:0000256" key="3">
    <source>
        <dbReference type="ARBA" id="ARBA00023163"/>
    </source>
</evidence>
<dbReference type="SUPFAM" id="SSF46689">
    <property type="entry name" value="Homeodomain-like"/>
    <property type="match status" value="1"/>
</dbReference>
<dbReference type="PANTHER" id="PTHR43280:SF32">
    <property type="entry name" value="TRANSCRIPTIONAL REGULATORY PROTEIN"/>
    <property type="match status" value="1"/>
</dbReference>
<evidence type="ECO:0000256" key="1">
    <source>
        <dbReference type="ARBA" id="ARBA00023015"/>
    </source>
</evidence>
<evidence type="ECO:0000313" key="5">
    <source>
        <dbReference type="EMBL" id="SDS67218.1"/>
    </source>
</evidence>
<dbReference type="InterPro" id="IPR020449">
    <property type="entry name" value="Tscrpt_reg_AraC-type_HTH"/>
</dbReference>
<dbReference type="STRING" id="652787.SAMN05216490_1586"/>
<evidence type="ECO:0000256" key="2">
    <source>
        <dbReference type="ARBA" id="ARBA00023125"/>
    </source>
</evidence>
<dbReference type="InterPro" id="IPR018060">
    <property type="entry name" value="HTH_AraC"/>
</dbReference>
<keyword evidence="3" id="KW-0804">Transcription</keyword>
<accession>A0A1H1U3Z0</accession>
<dbReference type="OrthoDB" id="2585681at2"/>
<dbReference type="PROSITE" id="PS01124">
    <property type="entry name" value="HTH_ARAC_FAMILY_2"/>
    <property type="match status" value="1"/>
</dbReference>
<dbReference type="GO" id="GO:0043565">
    <property type="term" value="F:sequence-specific DNA binding"/>
    <property type="evidence" value="ECO:0007669"/>
    <property type="project" value="InterPro"/>
</dbReference>
<evidence type="ECO:0000313" key="6">
    <source>
        <dbReference type="Proteomes" id="UP000199679"/>
    </source>
</evidence>
<dbReference type="EMBL" id="LT629740">
    <property type="protein sequence ID" value="SDS67218.1"/>
    <property type="molecule type" value="Genomic_DNA"/>
</dbReference>
<evidence type="ECO:0000259" key="4">
    <source>
        <dbReference type="PROSITE" id="PS01124"/>
    </source>
</evidence>
<dbReference type="AlphaFoldDB" id="A0A1H1U3Z0"/>
<dbReference type="Gene3D" id="1.10.10.60">
    <property type="entry name" value="Homeodomain-like"/>
    <property type="match status" value="1"/>
</dbReference>
<dbReference type="PRINTS" id="PR00032">
    <property type="entry name" value="HTHARAC"/>
</dbReference>
<dbReference type="PANTHER" id="PTHR43280">
    <property type="entry name" value="ARAC-FAMILY TRANSCRIPTIONAL REGULATOR"/>
    <property type="match status" value="1"/>
</dbReference>
<feature type="domain" description="HTH araC/xylS-type" evidence="4">
    <location>
        <begin position="180"/>
        <end position="278"/>
    </location>
</feature>
<reference evidence="5 6" key="1">
    <citation type="submission" date="2016-10" db="EMBL/GenBank/DDBJ databases">
        <authorList>
            <person name="de Groot N.N."/>
        </authorList>
    </citation>
    <scope>NUCLEOTIDE SEQUENCE [LARGE SCALE GENOMIC DNA]</scope>
    <source>
        <strain evidence="5 6">MP1X4</strain>
    </source>
</reference>
<dbReference type="GO" id="GO:0003700">
    <property type="term" value="F:DNA-binding transcription factor activity"/>
    <property type="evidence" value="ECO:0007669"/>
    <property type="project" value="InterPro"/>
</dbReference>